<dbReference type="Proteomes" id="UP000242432">
    <property type="component" value="Unassembled WGS sequence"/>
</dbReference>
<proteinExistence type="predicted"/>
<feature type="transmembrane region" description="Helical" evidence="1">
    <location>
        <begin position="332"/>
        <end position="354"/>
    </location>
</feature>
<keyword evidence="1" id="KW-1133">Transmembrane helix</keyword>
<evidence type="ECO:0000256" key="1">
    <source>
        <dbReference type="SAM" id="Phobius"/>
    </source>
</evidence>
<keyword evidence="1" id="KW-0472">Membrane</keyword>
<dbReference type="AlphaFoldDB" id="A0A1T4UWA4"/>
<evidence type="ECO:0000313" key="3">
    <source>
        <dbReference type="Proteomes" id="UP000242432"/>
    </source>
</evidence>
<reference evidence="3" key="1">
    <citation type="submission" date="2017-02" db="EMBL/GenBank/DDBJ databases">
        <authorList>
            <person name="Varghese N."/>
            <person name="Submissions S."/>
        </authorList>
    </citation>
    <scope>NUCLEOTIDE SEQUENCE [LARGE SCALE GENOMIC DNA]</scope>
    <source>
        <strain evidence="3">DSM 3072</strain>
    </source>
</reference>
<keyword evidence="3" id="KW-1185">Reference proteome</keyword>
<protein>
    <recommendedName>
        <fullName evidence="4">Chain length determinant protein</fullName>
    </recommendedName>
</protein>
<evidence type="ECO:0008006" key="4">
    <source>
        <dbReference type="Google" id="ProtNLM"/>
    </source>
</evidence>
<dbReference type="EMBL" id="FUXX01000001">
    <property type="protein sequence ID" value="SKA56954.1"/>
    <property type="molecule type" value="Genomic_DNA"/>
</dbReference>
<sequence length="486" mass="56184">MNENAEDIEIDLVRLFKYLLSKYKAHLLLGILFSVLLFSYKFYKFEYSDIPLEEINNLFTIQREVKLPNGQKKTEKTKVNYRLYKQNFLAQESEYNTALKNIEYQKQKISSEISDLENEEDIQKEYMKNSILYNMQDPAAYLECDFLFIVSNKYPNNNSFSNYKNNSDNTKSLSDEGSFNSPVLDFAKELISSKDLIEKVSNHLNIPVKNSKKQITELTELKKITNNTFVIEAKGNSPEVIAFLKEHIKDFYQRLNEAFKSEYQISYSQTYYGSINSSCVEKLKIEEEDNLNSIINKIENCKNQISNLQEPAPIEEKLIDLDTYKIITYIKFALIGLAAGIFAGLSLFGCKYLFDGKLKDETYLQKLFSIKILACIHDGAFNEKNHNEEKRLSQSIEYLCKDKTKISIVSTLDLDEIYEPVKVIENTFYNTNTEVIVKKPFEIKEITGSDAVVIIEKLDSTNIKDAVSEINFLKEIECKIIGIAYA</sequence>
<gene>
    <name evidence="2" type="ORF">SAMN02745213_00134</name>
</gene>
<organism evidence="2 3">
    <name type="scientific">Succinivibrio dextrinosolvens DSM 3072</name>
    <dbReference type="NCBI Taxonomy" id="1123324"/>
    <lineage>
        <taxon>Bacteria</taxon>
        <taxon>Pseudomonadati</taxon>
        <taxon>Pseudomonadota</taxon>
        <taxon>Gammaproteobacteria</taxon>
        <taxon>Aeromonadales</taxon>
        <taxon>Succinivibrionaceae</taxon>
        <taxon>Succinivibrio</taxon>
    </lineage>
</organism>
<keyword evidence="1" id="KW-0812">Transmembrane</keyword>
<name>A0A1T4UWA4_9GAMM</name>
<accession>A0A1T4UWA4</accession>
<evidence type="ECO:0000313" key="2">
    <source>
        <dbReference type="EMBL" id="SKA56954.1"/>
    </source>
</evidence>
<feature type="transmembrane region" description="Helical" evidence="1">
    <location>
        <begin position="25"/>
        <end position="43"/>
    </location>
</feature>
<dbReference type="RefSeq" id="WP_078927773.1">
    <property type="nucleotide sequence ID" value="NZ_FUXX01000001.1"/>
</dbReference>